<dbReference type="Proteomes" id="UP001162480">
    <property type="component" value="Chromosome 1"/>
</dbReference>
<accession>A0AA36AG35</accession>
<dbReference type="AlphaFoldDB" id="A0AA36AG35"/>
<evidence type="ECO:0000313" key="2">
    <source>
        <dbReference type="Proteomes" id="UP001162480"/>
    </source>
</evidence>
<protein>
    <submittedName>
        <fullName evidence="1">Uncharacterized protein</fullName>
    </submittedName>
</protein>
<name>A0AA36AG35_OCTVU</name>
<keyword evidence="2" id="KW-1185">Reference proteome</keyword>
<gene>
    <name evidence="1" type="ORF">OCTVUL_1B025348</name>
</gene>
<proteinExistence type="predicted"/>
<evidence type="ECO:0000313" key="1">
    <source>
        <dbReference type="EMBL" id="CAI9715471.1"/>
    </source>
</evidence>
<dbReference type="EMBL" id="OX597814">
    <property type="protein sequence ID" value="CAI9715471.1"/>
    <property type="molecule type" value="Genomic_DNA"/>
</dbReference>
<sequence>MDIAAKSGEEMIVNGGDRIKGAHGRRCKSGEEMIVNGGDRIKGNMRRLNFRDTGGNGDVFRVACREKRKAKQIGGYKFKTFKR</sequence>
<organism evidence="1 2">
    <name type="scientific">Octopus vulgaris</name>
    <name type="common">Common octopus</name>
    <dbReference type="NCBI Taxonomy" id="6645"/>
    <lineage>
        <taxon>Eukaryota</taxon>
        <taxon>Metazoa</taxon>
        <taxon>Spiralia</taxon>
        <taxon>Lophotrochozoa</taxon>
        <taxon>Mollusca</taxon>
        <taxon>Cephalopoda</taxon>
        <taxon>Coleoidea</taxon>
        <taxon>Octopodiformes</taxon>
        <taxon>Octopoda</taxon>
        <taxon>Incirrata</taxon>
        <taxon>Octopodidae</taxon>
        <taxon>Octopus</taxon>
    </lineage>
</organism>
<reference evidence="1" key="1">
    <citation type="submission" date="2023-08" db="EMBL/GenBank/DDBJ databases">
        <authorList>
            <person name="Alioto T."/>
            <person name="Alioto T."/>
            <person name="Gomez Garrido J."/>
        </authorList>
    </citation>
    <scope>NUCLEOTIDE SEQUENCE</scope>
</reference>